<protein>
    <submittedName>
        <fullName evidence="1">Uncharacterized protein</fullName>
    </submittedName>
</protein>
<reference evidence="1" key="1">
    <citation type="submission" date="2022-12" db="EMBL/GenBank/DDBJ databases">
        <authorList>
            <person name="Petersen C."/>
        </authorList>
    </citation>
    <scope>NUCLEOTIDE SEQUENCE</scope>
    <source>
        <strain evidence="1">IBT 17660</strain>
    </source>
</reference>
<proteinExistence type="predicted"/>
<dbReference type="Proteomes" id="UP001147760">
    <property type="component" value="Unassembled WGS sequence"/>
</dbReference>
<keyword evidence="2" id="KW-1185">Reference proteome</keyword>
<gene>
    <name evidence="1" type="ORF">N7530_007390</name>
</gene>
<evidence type="ECO:0000313" key="1">
    <source>
        <dbReference type="EMBL" id="KAJ5470033.1"/>
    </source>
</evidence>
<accession>A0A9X0BK58</accession>
<evidence type="ECO:0000313" key="2">
    <source>
        <dbReference type="Proteomes" id="UP001147760"/>
    </source>
</evidence>
<reference evidence="1" key="2">
    <citation type="journal article" date="2023" name="IMA Fungus">
        <title>Comparative genomic study of the Penicillium genus elucidates a diverse pangenome and 15 lateral gene transfer events.</title>
        <authorList>
            <person name="Petersen C."/>
            <person name="Sorensen T."/>
            <person name="Nielsen M.R."/>
            <person name="Sondergaard T.E."/>
            <person name="Sorensen J.L."/>
            <person name="Fitzpatrick D.A."/>
            <person name="Frisvad J.C."/>
            <person name="Nielsen K.L."/>
        </authorList>
    </citation>
    <scope>NUCLEOTIDE SEQUENCE</scope>
    <source>
        <strain evidence="1">IBT 17660</strain>
    </source>
</reference>
<sequence length="77" mass="8624">MSTRIDPVLLGKEWMKNVGLIGDYGKDEHTIRNNEQLRVPVMRTGIAAGLRNGSMMRNINAWPHPLDGNRLLRGVTA</sequence>
<organism evidence="1 2">
    <name type="scientific">Penicillium desertorum</name>
    <dbReference type="NCBI Taxonomy" id="1303715"/>
    <lineage>
        <taxon>Eukaryota</taxon>
        <taxon>Fungi</taxon>
        <taxon>Dikarya</taxon>
        <taxon>Ascomycota</taxon>
        <taxon>Pezizomycotina</taxon>
        <taxon>Eurotiomycetes</taxon>
        <taxon>Eurotiomycetidae</taxon>
        <taxon>Eurotiales</taxon>
        <taxon>Aspergillaceae</taxon>
        <taxon>Penicillium</taxon>
    </lineage>
</organism>
<dbReference type="EMBL" id="JAPWDO010000005">
    <property type="protein sequence ID" value="KAJ5470033.1"/>
    <property type="molecule type" value="Genomic_DNA"/>
</dbReference>
<dbReference type="AlphaFoldDB" id="A0A9X0BK58"/>
<comment type="caution">
    <text evidence="1">The sequence shown here is derived from an EMBL/GenBank/DDBJ whole genome shotgun (WGS) entry which is preliminary data.</text>
</comment>
<name>A0A9X0BK58_9EURO</name>